<name>A0A919XU29_9BACL</name>
<evidence type="ECO:0000313" key="2">
    <source>
        <dbReference type="Proteomes" id="UP000681162"/>
    </source>
</evidence>
<protein>
    <submittedName>
        <fullName evidence="1">Uncharacterized protein</fullName>
    </submittedName>
</protein>
<accession>A0A919XU29</accession>
<sequence>MALNGIHPPSGFVRSIPSCLILTDRIGFPASNERVRRNHLNTGDGNSRNLSSLIWITGS</sequence>
<dbReference type="Proteomes" id="UP000681162">
    <property type="component" value="Unassembled WGS sequence"/>
</dbReference>
<dbReference type="EMBL" id="BORR01000012">
    <property type="protein sequence ID" value="GIO38461.1"/>
    <property type="molecule type" value="Genomic_DNA"/>
</dbReference>
<reference evidence="1 2" key="1">
    <citation type="submission" date="2021-03" db="EMBL/GenBank/DDBJ databases">
        <title>Antimicrobial resistance genes in bacteria isolated from Japanese honey, and their potential for conferring macrolide and lincosamide resistance in the American foulbrood pathogen Paenibacillus larvae.</title>
        <authorList>
            <person name="Okamoto M."/>
            <person name="Kumagai M."/>
            <person name="Kanamori H."/>
            <person name="Takamatsu D."/>
        </authorList>
    </citation>
    <scope>NUCLEOTIDE SEQUENCE [LARGE SCALE GENOMIC DNA]</scope>
    <source>
        <strain evidence="1 2">J41TS12</strain>
    </source>
</reference>
<gene>
    <name evidence="1" type="ORF">J41TS12_33220</name>
</gene>
<organism evidence="1 2">
    <name type="scientific">Paenibacillus antibioticophila</name>
    <dbReference type="NCBI Taxonomy" id="1274374"/>
    <lineage>
        <taxon>Bacteria</taxon>
        <taxon>Bacillati</taxon>
        <taxon>Bacillota</taxon>
        <taxon>Bacilli</taxon>
        <taxon>Bacillales</taxon>
        <taxon>Paenibacillaceae</taxon>
        <taxon>Paenibacillus</taxon>
    </lineage>
</organism>
<comment type="caution">
    <text evidence="1">The sequence shown here is derived from an EMBL/GenBank/DDBJ whole genome shotgun (WGS) entry which is preliminary data.</text>
</comment>
<proteinExistence type="predicted"/>
<evidence type="ECO:0000313" key="1">
    <source>
        <dbReference type="EMBL" id="GIO38461.1"/>
    </source>
</evidence>
<dbReference type="AlphaFoldDB" id="A0A919XU29"/>
<keyword evidence="2" id="KW-1185">Reference proteome</keyword>